<keyword evidence="5" id="KW-0812">Transmembrane</keyword>
<dbReference type="PRINTS" id="PR00130">
    <property type="entry name" value="DNASEI"/>
</dbReference>
<feature type="transmembrane region" description="Helical" evidence="5">
    <location>
        <begin position="21"/>
        <end position="40"/>
    </location>
</feature>
<dbReference type="Pfam" id="PF03372">
    <property type="entry name" value="Exo_endo_phos"/>
    <property type="match status" value="1"/>
</dbReference>
<dbReference type="GO" id="GO:0004530">
    <property type="term" value="F:deoxyribonuclease I activity"/>
    <property type="evidence" value="ECO:0007669"/>
    <property type="project" value="TreeGrafter"/>
</dbReference>
<dbReference type="GO" id="GO:0006308">
    <property type="term" value="P:DNA catabolic process"/>
    <property type="evidence" value="ECO:0007669"/>
    <property type="project" value="InterPro"/>
</dbReference>
<comment type="caution">
    <text evidence="7">The sequence shown here is derived from an EMBL/GenBank/DDBJ whole genome shotgun (WGS) entry which is preliminary data.</text>
</comment>
<keyword evidence="5" id="KW-0472">Membrane</keyword>
<reference evidence="7 8" key="1">
    <citation type="journal article" date="2021" name="Elife">
        <title>Chloroplast acquisition without the gene transfer in kleptoplastic sea slugs, Plakobranchus ocellatus.</title>
        <authorList>
            <person name="Maeda T."/>
            <person name="Takahashi S."/>
            <person name="Yoshida T."/>
            <person name="Shimamura S."/>
            <person name="Takaki Y."/>
            <person name="Nagai Y."/>
            <person name="Toyoda A."/>
            <person name="Suzuki Y."/>
            <person name="Arimoto A."/>
            <person name="Ishii H."/>
            <person name="Satoh N."/>
            <person name="Nishiyama T."/>
            <person name="Hasebe M."/>
            <person name="Maruyama T."/>
            <person name="Minagawa J."/>
            <person name="Obokata J."/>
            <person name="Shigenobu S."/>
        </authorList>
    </citation>
    <scope>NUCLEOTIDE SEQUENCE [LARGE SCALE GENOMIC DNA]</scope>
</reference>
<organism evidence="7 8">
    <name type="scientific">Plakobranchus ocellatus</name>
    <dbReference type="NCBI Taxonomy" id="259542"/>
    <lineage>
        <taxon>Eukaryota</taxon>
        <taxon>Metazoa</taxon>
        <taxon>Spiralia</taxon>
        <taxon>Lophotrochozoa</taxon>
        <taxon>Mollusca</taxon>
        <taxon>Gastropoda</taxon>
        <taxon>Heterobranchia</taxon>
        <taxon>Euthyneura</taxon>
        <taxon>Panpulmonata</taxon>
        <taxon>Sacoglossa</taxon>
        <taxon>Placobranchoidea</taxon>
        <taxon>Plakobranchidae</taxon>
        <taxon>Plakobranchus</taxon>
    </lineage>
</organism>
<dbReference type="EMBL" id="BLXT01006630">
    <property type="protein sequence ID" value="GFO32549.1"/>
    <property type="molecule type" value="Genomic_DNA"/>
</dbReference>
<evidence type="ECO:0000259" key="6">
    <source>
        <dbReference type="Pfam" id="PF03372"/>
    </source>
</evidence>
<name>A0AAV4CMV2_9GAST</name>
<evidence type="ECO:0000256" key="2">
    <source>
        <dbReference type="ARBA" id="ARBA00022722"/>
    </source>
</evidence>
<dbReference type="SUPFAM" id="SSF56219">
    <property type="entry name" value="DNase I-like"/>
    <property type="match status" value="1"/>
</dbReference>
<evidence type="ECO:0000313" key="8">
    <source>
        <dbReference type="Proteomes" id="UP000735302"/>
    </source>
</evidence>
<dbReference type="PANTHER" id="PTHR11371:SF31">
    <property type="entry name" value="EXTRACELLULAR NUCLEASE"/>
    <property type="match status" value="1"/>
</dbReference>
<dbReference type="GO" id="GO:0003677">
    <property type="term" value="F:DNA binding"/>
    <property type="evidence" value="ECO:0007669"/>
    <property type="project" value="TreeGrafter"/>
</dbReference>
<evidence type="ECO:0000256" key="5">
    <source>
        <dbReference type="SAM" id="Phobius"/>
    </source>
</evidence>
<evidence type="ECO:0000256" key="3">
    <source>
        <dbReference type="ARBA" id="ARBA00022801"/>
    </source>
</evidence>
<evidence type="ECO:0000256" key="1">
    <source>
        <dbReference type="ARBA" id="ARBA00007359"/>
    </source>
</evidence>
<dbReference type="PANTHER" id="PTHR11371">
    <property type="entry name" value="DEOXYRIBONUCLEASE"/>
    <property type="match status" value="1"/>
</dbReference>
<dbReference type="Proteomes" id="UP000735302">
    <property type="component" value="Unassembled WGS sequence"/>
</dbReference>
<dbReference type="InterPro" id="IPR036691">
    <property type="entry name" value="Endo/exonu/phosph_ase_sf"/>
</dbReference>
<keyword evidence="2" id="KW-0540">Nuclease</keyword>
<feature type="domain" description="Endonuclease/exonuclease/phosphatase" evidence="6">
    <location>
        <begin position="73"/>
        <end position="318"/>
    </location>
</feature>
<dbReference type="InterPro" id="IPR033125">
    <property type="entry name" value="DNASE_I_2"/>
</dbReference>
<dbReference type="PROSITE" id="PS00918">
    <property type="entry name" value="DNASE_I_2"/>
    <property type="match status" value="1"/>
</dbReference>
<dbReference type="Gene3D" id="3.60.10.10">
    <property type="entry name" value="Endonuclease/exonuclease/phosphatase"/>
    <property type="match status" value="1"/>
</dbReference>
<dbReference type="GO" id="GO:0005634">
    <property type="term" value="C:nucleus"/>
    <property type="evidence" value="ECO:0007669"/>
    <property type="project" value="TreeGrafter"/>
</dbReference>
<gene>
    <name evidence="7" type="ORF">PoB_005905400</name>
</gene>
<keyword evidence="3" id="KW-0378">Hydrolase</keyword>
<keyword evidence="5" id="KW-1133">Transmembrane helix</keyword>
<sequence>MDILRAVKNKHCNYSKTAMMIGGAVVSGIVIATIILVPVLSSMSKKNYQNNVTRSHSSDSHATTQHPPLFVAAFNIKSFGDSKSQNKLLLRKIVQIISRYDVALLQEVRDQTSGKALKNLWQGLNATGSAYGLVHSKYLGRSSYKEQYAFFYRIGSAELTDTLQYDDSAHDIFEREPYTAEFTYYSTKGKRRKRIAFMALHAKPKEAKRELKELPSVMKLTLNHFRHSHGIIAMGDFNADCSYLSNKRKGDLEIFKVNGSFKSLIDHSADTTVASTTDCAYDRAVAYPNSVGVMDAKVFDFQKAFHLSEAEAKKVSDHFPIEFKVL</sequence>
<keyword evidence="8" id="KW-1185">Reference proteome</keyword>
<dbReference type="InterPro" id="IPR005135">
    <property type="entry name" value="Endo/exonuclease/phosphatase"/>
</dbReference>
<keyword evidence="4" id="KW-1015">Disulfide bond</keyword>
<proteinExistence type="inferred from homology"/>
<evidence type="ECO:0000313" key="7">
    <source>
        <dbReference type="EMBL" id="GFO32549.1"/>
    </source>
</evidence>
<accession>A0AAV4CMV2</accession>
<comment type="similarity">
    <text evidence="1">Belongs to the DNase I family.</text>
</comment>
<evidence type="ECO:0000256" key="4">
    <source>
        <dbReference type="ARBA" id="ARBA00023157"/>
    </source>
</evidence>
<dbReference type="SMART" id="SM00476">
    <property type="entry name" value="DNaseIc"/>
    <property type="match status" value="1"/>
</dbReference>
<dbReference type="AlphaFoldDB" id="A0AAV4CMV2"/>
<dbReference type="InterPro" id="IPR016202">
    <property type="entry name" value="DNase_I"/>
</dbReference>
<protein>
    <submittedName>
        <fullName evidence="7">Deoxyribonuclease-1</fullName>
    </submittedName>
</protein>